<feature type="transmembrane region" description="Helical" evidence="1">
    <location>
        <begin position="217"/>
        <end position="235"/>
    </location>
</feature>
<keyword evidence="1" id="KW-1133">Transmembrane helix</keyword>
<evidence type="ECO:0000313" key="2">
    <source>
        <dbReference type="EMBL" id="BCU82765.1"/>
    </source>
</evidence>
<reference evidence="2" key="1">
    <citation type="journal article" date="2013" name="Int. J. Syst. Evol. Microbiol.">
        <title>Polycladomyces abyssicola gen. nov., sp. nov., a thermophilic filamentous bacterium isolated from hemipelagic sediment.</title>
        <authorList>
            <person name="Tsubouchi T."/>
            <person name="Shimane Y."/>
            <person name="Mori K."/>
            <person name="Usui K."/>
            <person name="Hiraki T."/>
            <person name="Tame A."/>
            <person name="Uematsu K."/>
            <person name="Maruyama T."/>
            <person name="Hatada Y."/>
        </authorList>
    </citation>
    <scope>NUCLEOTIDE SEQUENCE</scope>
    <source>
        <strain evidence="2">JIR-001</strain>
    </source>
</reference>
<evidence type="ECO:0008006" key="4">
    <source>
        <dbReference type="Google" id="ProtNLM"/>
    </source>
</evidence>
<sequence>MKPKRSRYVWMMVTIVCIMMLTGCVNATMHITVHSDGSGVYQLKLLSNPLLAEQMAPIKDRLQEKGYQVKTVNEGDQTGWVAEKHVDNVLKEPPDQNMFKDLLPNKPSASLAAVSTDAAPQSGSSGQPVFHFDPGFFTLKFRVDTHVDLRSMKDLGGAFLGDSLGDLLHLKLMLTLPIAPDHHNANNVTDGGKTLTWDLKPGQDNPIFMEVEVPNPLGWGAIILIAVILLIVWRIRKKRQNPPTASNGFTHS</sequence>
<reference evidence="2" key="2">
    <citation type="journal article" date="2021" name="Microbiol. Resour. Announc.">
        <title>Complete Genome Sequence of Polycladomyces abyssicola JIR-001T, Isolated from Hemipelagic Sediment in Deep Seawater.</title>
        <authorList>
            <person name="Tsubouchi T."/>
            <person name="Kaneko Y."/>
        </authorList>
    </citation>
    <scope>NUCLEOTIDE SEQUENCE</scope>
    <source>
        <strain evidence="2">JIR-001</strain>
    </source>
</reference>
<name>A0A8D5UJ57_9BACL</name>
<dbReference type="KEGG" id="pabs:JIR001_25480"/>
<dbReference type="PROSITE" id="PS51257">
    <property type="entry name" value="PROKAR_LIPOPROTEIN"/>
    <property type="match status" value="1"/>
</dbReference>
<keyword evidence="1" id="KW-0812">Transmembrane</keyword>
<keyword evidence="1" id="KW-0472">Membrane</keyword>
<dbReference type="Pfam" id="PF11353">
    <property type="entry name" value="DUF3153"/>
    <property type="match status" value="1"/>
</dbReference>
<dbReference type="EMBL" id="AP024601">
    <property type="protein sequence ID" value="BCU82765.1"/>
    <property type="molecule type" value="Genomic_DNA"/>
</dbReference>
<accession>A0A8D5UJ57</accession>
<dbReference type="Proteomes" id="UP000677436">
    <property type="component" value="Chromosome"/>
</dbReference>
<gene>
    <name evidence="2" type="ORF">JIR001_25480</name>
</gene>
<evidence type="ECO:0000313" key="3">
    <source>
        <dbReference type="Proteomes" id="UP000677436"/>
    </source>
</evidence>
<proteinExistence type="predicted"/>
<protein>
    <recommendedName>
        <fullName evidence="4">DUF3153 domain-containing protein</fullName>
    </recommendedName>
</protein>
<keyword evidence="3" id="KW-1185">Reference proteome</keyword>
<dbReference type="InterPro" id="IPR021499">
    <property type="entry name" value="DUF3153"/>
</dbReference>
<organism evidence="2 3">
    <name type="scientific">Polycladomyces abyssicola</name>
    <dbReference type="NCBI Taxonomy" id="1125966"/>
    <lineage>
        <taxon>Bacteria</taxon>
        <taxon>Bacillati</taxon>
        <taxon>Bacillota</taxon>
        <taxon>Bacilli</taxon>
        <taxon>Bacillales</taxon>
        <taxon>Thermoactinomycetaceae</taxon>
        <taxon>Polycladomyces</taxon>
    </lineage>
</organism>
<evidence type="ECO:0000256" key="1">
    <source>
        <dbReference type="SAM" id="Phobius"/>
    </source>
</evidence>
<dbReference type="RefSeq" id="WP_212773068.1">
    <property type="nucleotide sequence ID" value="NZ_AP024601.1"/>
</dbReference>
<dbReference type="AlphaFoldDB" id="A0A8D5UJ57"/>